<gene>
    <name evidence="2" type="ORF">EXN23_08905</name>
</gene>
<protein>
    <submittedName>
        <fullName evidence="2">Uncharacterized protein</fullName>
    </submittedName>
</protein>
<keyword evidence="1" id="KW-0472">Membrane</keyword>
<comment type="caution">
    <text evidence="2">The sequence shown here is derived from an EMBL/GenBank/DDBJ whole genome shotgun (WGS) entry which is preliminary data.</text>
</comment>
<sequence length="98" mass="11034">MKFYFNILLGILLVIFSPVLLTVLADGVAYVYGCSIDLDKVLCSVDDVLTQYPVAFALEVSRFAFGLFFFVPIVGALLVFIWLMLIFRYALLKAARNK</sequence>
<evidence type="ECO:0000256" key="1">
    <source>
        <dbReference type="SAM" id="Phobius"/>
    </source>
</evidence>
<dbReference type="RefSeq" id="WP_142912458.1">
    <property type="nucleotide sequence ID" value="NZ_JAPZLO010000009.1"/>
</dbReference>
<dbReference type="EMBL" id="SGNZ01000004">
    <property type="protein sequence ID" value="TRA93822.1"/>
    <property type="molecule type" value="Genomic_DNA"/>
</dbReference>
<dbReference type="Proteomes" id="UP000319481">
    <property type="component" value="Unassembled WGS sequence"/>
</dbReference>
<keyword evidence="3" id="KW-1185">Reference proteome</keyword>
<accession>A0ABY3BR46</accession>
<proteinExistence type="predicted"/>
<evidence type="ECO:0000313" key="3">
    <source>
        <dbReference type="Proteomes" id="UP000319481"/>
    </source>
</evidence>
<keyword evidence="1" id="KW-1133">Transmembrane helix</keyword>
<feature type="transmembrane region" description="Helical" evidence="1">
    <location>
        <begin position="63"/>
        <end position="91"/>
    </location>
</feature>
<keyword evidence="1" id="KW-0812">Transmembrane</keyword>
<organism evidence="2 3">
    <name type="scientific">Agrobacterium salinitolerans</name>
    <dbReference type="NCBI Taxonomy" id="1183413"/>
    <lineage>
        <taxon>Bacteria</taxon>
        <taxon>Pseudomonadati</taxon>
        <taxon>Pseudomonadota</taxon>
        <taxon>Alphaproteobacteria</taxon>
        <taxon>Hyphomicrobiales</taxon>
        <taxon>Rhizobiaceae</taxon>
        <taxon>Rhizobium/Agrobacterium group</taxon>
        <taxon>Agrobacterium</taxon>
    </lineage>
</organism>
<reference evidence="2 3" key="1">
    <citation type="journal article" date="2019" name="Appl. Microbiol. Biotechnol.">
        <title>Differential efficiency of wild type rhizogenic strains for rol gene transformation of plants.</title>
        <authorList>
            <person name="Desmet S."/>
            <person name="De Keyser E."/>
            <person name="Van Vaerenbergh J."/>
            <person name="Baeyen S."/>
            <person name="Van Huylenbroeck J."/>
            <person name="Geelen D."/>
            <person name="Dhooghe E."/>
        </authorList>
    </citation>
    <scope>NUCLEOTIDE SEQUENCE [LARGE SCALE GENOMIC DNA]</scope>
    <source>
        <strain evidence="2 3">GBBC3283</strain>
    </source>
</reference>
<evidence type="ECO:0000313" key="2">
    <source>
        <dbReference type="EMBL" id="TRA93822.1"/>
    </source>
</evidence>
<name>A0ABY3BR46_9HYPH</name>